<gene>
    <name evidence="2" type="ORF">BDQ12DRAFT_97052</name>
</gene>
<proteinExistence type="predicted"/>
<dbReference type="EMBL" id="ML213602">
    <property type="protein sequence ID" value="TFK38677.1"/>
    <property type="molecule type" value="Genomic_DNA"/>
</dbReference>
<dbReference type="Gene3D" id="1.10.510.10">
    <property type="entry name" value="Transferase(Phosphotransferase) domain 1"/>
    <property type="match status" value="1"/>
</dbReference>
<organism evidence="2 3">
    <name type="scientific">Crucibulum laeve</name>
    <dbReference type="NCBI Taxonomy" id="68775"/>
    <lineage>
        <taxon>Eukaryota</taxon>
        <taxon>Fungi</taxon>
        <taxon>Dikarya</taxon>
        <taxon>Basidiomycota</taxon>
        <taxon>Agaricomycotina</taxon>
        <taxon>Agaricomycetes</taxon>
        <taxon>Agaricomycetidae</taxon>
        <taxon>Agaricales</taxon>
        <taxon>Agaricineae</taxon>
        <taxon>Nidulariaceae</taxon>
        <taxon>Crucibulum</taxon>
    </lineage>
</organism>
<name>A0A5C3M1M0_9AGAR</name>
<evidence type="ECO:0000313" key="2">
    <source>
        <dbReference type="EMBL" id="TFK38677.1"/>
    </source>
</evidence>
<dbReference type="InterPro" id="IPR011009">
    <property type="entry name" value="Kinase-like_dom_sf"/>
</dbReference>
<dbReference type="OrthoDB" id="541276at2759"/>
<dbReference type="STRING" id="68775.A0A5C3M1M0"/>
<keyword evidence="3" id="KW-1185">Reference proteome</keyword>
<dbReference type="GO" id="GO:0004672">
    <property type="term" value="F:protein kinase activity"/>
    <property type="evidence" value="ECO:0007669"/>
    <property type="project" value="InterPro"/>
</dbReference>
<dbReference type="GO" id="GO:0005524">
    <property type="term" value="F:ATP binding"/>
    <property type="evidence" value="ECO:0007669"/>
    <property type="project" value="InterPro"/>
</dbReference>
<evidence type="ECO:0000259" key="1">
    <source>
        <dbReference type="PROSITE" id="PS50011"/>
    </source>
</evidence>
<dbReference type="Proteomes" id="UP000308652">
    <property type="component" value="Unassembled WGS sequence"/>
</dbReference>
<protein>
    <recommendedName>
        <fullName evidence="1">Protein kinase domain-containing protein</fullName>
    </recommendedName>
</protein>
<reference evidence="2 3" key="1">
    <citation type="journal article" date="2019" name="Nat. Ecol. Evol.">
        <title>Megaphylogeny resolves global patterns of mushroom evolution.</title>
        <authorList>
            <person name="Varga T."/>
            <person name="Krizsan K."/>
            <person name="Foldi C."/>
            <person name="Dima B."/>
            <person name="Sanchez-Garcia M."/>
            <person name="Sanchez-Ramirez S."/>
            <person name="Szollosi G.J."/>
            <person name="Szarkandi J.G."/>
            <person name="Papp V."/>
            <person name="Albert L."/>
            <person name="Andreopoulos W."/>
            <person name="Angelini C."/>
            <person name="Antonin V."/>
            <person name="Barry K.W."/>
            <person name="Bougher N.L."/>
            <person name="Buchanan P."/>
            <person name="Buyck B."/>
            <person name="Bense V."/>
            <person name="Catcheside P."/>
            <person name="Chovatia M."/>
            <person name="Cooper J."/>
            <person name="Damon W."/>
            <person name="Desjardin D."/>
            <person name="Finy P."/>
            <person name="Geml J."/>
            <person name="Haridas S."/>
            <person name="Hughes K."/>
            <person name="Justo A."/>
            <person name="Karasinski D."/>
            <person name="Kautmanova I."/>
            <person name="Kiss B."/>
            <person name="Kocsube S."/>
            <person name="Kotiranta H."/>
            <person name="LaButti K.M."/>
            <person name="Lechner B.E."/>
            <person name="Liimatainen K."/>
            <person name="Lipzen A."/>
            <person name="Lukacs Z."/>
            <person name="Mihaltcheva S."/>
            <person name="Morgado L.N."/>
            <person name="Niskanen T."/>
            <person name="Noordeloos M.E."/>
            <person name="Ohm R.A."/>
            <person name="Ortiz-Santana B."/>
            <person name="Ovrebo C."/>
            <person name="Racz N."/>
            <person name="Riley R."/>
            <person name="Savchenko A."/>
            <person name="Shiryaev A."/>
            <person name="Soop K."/>
            <person name="Spirin V."/>
            <person name="Szebenyi C."/>
            <person name="Tomsovsky M."/>
            <person name="Tulloss R.E."/>
            <person name="Uehling J."/>
            <person name="Grigoriev I.V."/>
            <person name="Vagvolgyi C."/>
            <person name="Papp T."/>
            <person name="Martin F.M."/>
            <person name="Miettinen O."/>
            <person name="Hibbett D.S."/>
            <person name="Nagy L.G."/>
        </authorList>
    </citation>
    <scope>NUCLEOTIDE SEQUENCE [LARGE SCALE GENOMIC DNA]</scope>
    <source>
        <strain evidence="2 3">CBS 166.37</strain>
    </source>
</reference>
<feature type="domain" description="Protein kinase" evidence="1">
    <location>
        <begin position="1"/>
        <end position="104"/>
    </location>
</feature>
<sequence length="104" mass="11992">MYPSYFGNNARVQNIFLQMINVVAHFHSIDVHHRDLKLEHFPLKARGSEEIVLAEFSLATNFSMRLQFSGYGTPEYKSPGKISLYTIIYQAMFGLSDDSQTREQ</sequence>
<dbReference type="InterPro" id="IPR000719">
    <property type="entry name" value="Prot_kinase_dom"/>
</dbReference>
<dbReference type="PROSITE" id="PS50011">
    <property type="entry name" value="PROTEIN_KINASE_DOM"/>
    <property type="match status" value="1"/>
</dbReference>
<accession>A0A5C3M1M0</accession>
<dbReference type="AlphaFoldDB" id="A0A5C3M1M0"/>
<dbReference type="SUPFAM" id="SSF56112">
    <property type="entry name" value="Protein kinase-like (PK-like)"/>
    <property type="match status" value="1"/>
</dbReference>
<evidence type="ECO:0000313" key="3">
    <source>
        <dbReference type="Proteomes" id="UP000308652"/>
    </source>
</evidence>